<dbReference type="AlphaFoldDB" id="A0AAD4P2P2"/>
<evidence type="ECO:0000313" key="5">
    <source>
        <dbReference type="Proteomes" id="UP001190926"/>
    </source>
</evidence>
<evidence type="ECO:0000259" key="3">
    <source>
        <dbReference type="PROSITE" id="PS50191"/>
    </source>
</evidence>
<feature type="region of interest" description="Disordered" evidence="1">
    <location>
        <begin position="124"/>
        <end position="157"/>
    </location>
</feature>
<evidence type="ECO:0000256" key="1">
    <source>
        <dbReference type="SAM" id="MobiDB-lite"/>
    </source>
</evidence>
<reference evidence="4 5" key="1">
    <citation type="journal article" date="2021" name="Nat. Commun.">
        <title>Incipient diploidization of the medicinal plant Perilla within 10,000 years.</title>
        <authorList>
            <person name="Zhang Y."/>
            <person name="Shen Q."/>
            <person name="Leng L."/>
            <person name="Zhang D."/>
            <person name="Chen S."/>
            <person name="Shi Y."/>
            <person name="Ning Z."/>
            <person name="Chen S."/>
        </authorList>
    </citation>
    <scope>NUCLEOTIDE SEQUENCE [LARGE SCALE GENOMIC DNA]</scope>
    <source>
        <strain evidence="5">cv. PC099</strain>
    </source>
</reference>
<keyword evidence="5" id="KW-1185">Reference proteome</keyword>
<dbReference type="PROSITE" id="PS50191">
    <property type="entry name" value="CRAL_TRIO"/>
    <property type="match status" value="1"/>
</dbReference>
<dbReference type="PANTHER" id="PTHR47041:SF2">
    <property type="entry name" value="SEC14 CYTOSOLIC FACTOR FAMILY PROTEIN _ PHOSPHOGLYCERIDE TRANSFER FAMILY PROTEIN"/>
    <property type="match status" value="1"/>
</dbReference>
<proteinExistence type="predicted"/>
<dbReference type="InterPro" id="IPR036865">
    <property type="entry name" value="CRAL-TRIO_dom_sf"/>
</dbReference>
<dbReference type="Gene3D" id="3.40.525.10">
    <property type="entry name" value="CRAL-TRIO lipid binding domain"/>
    <property type="match status" value="1"/>
</dbReference>
<feature type="compositionally biased region" description="Acidic residues" evidence="1">
    <location>
        <begin position="128"/>
        <end position="137"/>
    </location>
</feature>
<feature type="domain" description="CRAL-TRIO" evidence="3">
    <location>
        <begin position="233"/>
        <end position="395"/>
    </location>
</feature>
<dbReference type="EMBL" id="SDAM02000323">
    <property type="protein sequence ID" value="KAH6824484.1"/>
    <property type="molecule type" value="Genomic_DNA"/>
</dbReference>
<dbReference type="SMART" id="SM00516">
    <property type="entry name" value="SEC14"/>
    <property type="match status" value="1"/>
</dbReference>
<dbReference type="InterPro" id="IPR001251">
    <property type="entry name" value="CRAL-TRIO_dom"/>
</dbReference>
<evidence type="ECO:0000313" key="4">
    <source>
        <dbReference type="EMBL" id="KAH6824484.1"/>
    </source>
</evidence>
<accession>A0AAD4P2P2</accession>
<feature type="compositionally biased region" description="Polar residues" evidence="1">
    <location>
        <begin position="147"/>
        <end position="157"/>
    </location>
</feature>
<dbReference type="PANTHER" id="PTHR47041">
    <property type="entry name" value="SEC14 CYTOSOLIC FACTOR FAMILY PROTEIN / PHOSPHOGLYCERIDE TRANSFER FAMILY PROTEIN"/>
    <property type="match status" value="1"/>
</dbReference>
<dbReference type="Proteomes" id="UP001190926">
    <property type="component" value="Unassembled WGS sequence"/>
</dbReference>
<dbReference type="Pfam" id="PF00650">
    <property type="entry name" value="CRAL_TRIO"/>
    <property type="match status" value="1"/>
</dbReference>
<dbReference type="CDD" id="cd00170">
    <property type="entry name" value="SEC14"/>
    <property type="match status" value="1"/>
</dbReference>
<keyword evidence="2" id="KW-1133">Transmembrane helix</keyword>
<name>A0AAD4P2P2_PERFH</name>
<sequence length="471" mass="52828">MANVVNNKNTSRRQTIAAGPKSCVHQSLRPITSHKWEIGKGTGVQVASFLVKTIALETVRRFSRAKCPFIWTGLQGLQILSCPPFKWIQRWKPFGFLVNGMQMISRPLLVLSIANALADHSDGSSFFPDDDDDDDENSPSHGDPQLGSENLSEPPSLQCTENTRICGENPQGLLSTDWINRLCQELESRGITLPERINHEELRRFYVAANGDFSTLLSSVKKTIRWRETYRILSEEELELWSNLVFWHGLDVNHRPCLIVRLGLACVRLSSHDKPRFAQAIVSQVEYGVLHLVEGENPQITVLVDCQGLSPLRIPVKIMRHCCNILQDHFPNALGGLIVIRLPSVVRVIAQTFLQVLKPATKQKLRIEGESYQKVLSECFQSLPSYLGGKCSCIRCSKLQGGDLCQILERRASITESVSDIVDGEDFPLAQPSDQYDMIVENNCSRTLRTAVIGILIIWVLIAFLEGVYNP</sequence>
<keyword evidence="2" id="KW-0472">Membrane</keyword>
<keyword evidence="2" id="KW-0812">Transmembrane</keyword>
<organism evidence="4 5">
    <name type="scientific">Perilla frutescens var. hirtella</name>
    <name type="common">Perilla citriodora</name>
    <name type="synonym">Perilla setoyensis</name>
    <dbReference type="NCBI Taxonomy" id="608512"/>
    <lineage>
        <taxon>Eukaryota</taxon>
        <taxon>Viridiplantae</taxon>
        <taxon>Streptophyta</taxon>
        <taxon>Embryophyta</taxon>
        <taxon>Tracheophyta</taxon>
        <taxon>Spermatophyta</taxon>
        <taxon>Magnoliopsida</taxon>
        <taxon>eudicotyledons</taxon>
        <taxon>Gunneridae</taxon>
        <taxon>Pentapetalae</taxon>
        <taxon>asterids</taxon>
        <taxon>lamiids</taxon>
        <taxon>Lamiales</taxon>
        <taxon>Lamiaceae</taxon>
        <taxon>Nepetoideae</taxon>
        <taxon>Elsholtzieae</taxon>
        <taxon>Perilla</taxon>
    </lineage>
</organism>
<gene>
    <name evidence="4" type="ORF">C2S53_002894</name>
</gene>
<protein>
    <submittedName>
        <fullName evidence="4">SEC14 cytosolic factor family protein / phosphoglyceride transfer family protein</fullName>
    </submittedName>
</protein>
<comment type="caution">
    <text evidence="4">The sequence shown here is derived from an EMBL/GenBank/DDBJ whole genome shotgun (WGS) entry which is preliminary data.</text>
</comment>
<dbReference type="SUPFAM" id="SSF52087">
    <property type="entry name" value="CRAL/TRIO domain"/>
    <property type="match status" value="1"/>
</dbReference>
<evidence type="ECO:0000256" key="2">
    <source>
        <dbReference type="SAM" id="Phobius"/>
    </source>
</evidence>
<feature type="transmembrane region" description="Helical" evidence="2">
    <location>
        <begin position="448"/>
        <end position="469"/>
    </location>
</feature>